<dbReference type="AlphaFoldDB" id="A0A6A0AFW8"/>
<gene>
    <name evidence="2" type="ORF">HaLaN_30601</name>
</gene>
<proteinExistence type="predicted"/>
<dbReference type="EMBL" id="BLLF01005705">
    <property type="protein sequence ID" value="GFH31538.1"/>
    <property type="molecule type" value="Genomic_DNA"/>
</dbReference>
<keyword evidence="1" id="KW-0812">Transmembrane</keyword>
<dbReference type="PROSITE" id="PS51257">
    <property type="entry name" value="PROKAR_LIPOPROTEIN"/>
    <property type="match status" value="1"/>
</dbReference>
<evidence type="ECO:0000313" key="2">
    <source>
        <dbReference type="EMBL" id="GFH31538.1"/>
    </source>
</evidence>
<reference evidence="2 3" key="1">
    <citation type="submission" date="2020-02" db="EMBL/GenBank/DDBJ databases">
        <title>Draft genome sequence of Haematococcus lacustris strain NIES-144.</title>
        <authorList>
            <person name="Morimoto D."/>
            <person name="Nakagawa S."/>
            <person name="Yoshida T."/>
            <person name="Sawayama S."/>
        </authorList>
    </citation>
    <scope>NUCLEOTIDE SEQUENCE [LARGE SCALE GENOMIC DNA]</scope>
    <source>
        <strain evidence="2 3">NIES-144</strain>
    </source>
</reference>
<dbReference type="Proteomes" id="UP000485058">
    <property type="component" value="Unassembled WGS sequence"/>
</dbReference>
<sequence>MRVAIFFYFCVGVALIVFGCSLLNPPSAFAPAAFVALGALNLFASMAGFWWAASARCCSITTINKSSSASITCHTPADTLPASLLGLCCADSLTPPRSGATDVGMPHLAVGVVVHSVLLRNQPSSLATLTET</sequence>
<organism evidence="2 3">
    <name type="scientific">Haematococcus lacustris</name>
    <name type="common">Green alga</name>
    <name type="synonym">Haematococcus pluvialis</name>
    <dbReference type="NCBI Taxonomy" id="44745"/>
    <lineage>
        <taxon>Eukaryota</taxon>
        <taxon>Viridiplantae</taxon>
        <taxon>Chlorophyta</taxon>
        <taxon>core chlorophytes</taxon>
        <taxon>Chlorophyceae</taxon>
        <taxon>CS clade</taxon>
        <taxon>Chlamydomonadales</taxon>
        <taxon>Haematococcaceae</taxon>
        <taxon>Haematococcus</taxon>
    </lineage>
</organism>
<feature type="transmembrane region" description="Helical" evidence="1">
    <location>
        <begin position="6"/>
        <end position="25"/>
    </location>
</feature>
<evidence type="ECO:0000256" key="1">
    <source>
        <dbReference type="SAM" id="Phobius"/>
    </source>
</evidence>
<keyword evidence="1" id="KW-1133">Transmembrane helix</keyword>
<keyword evidence="3" id="KW-1185">Reference proteome</keyword>
<protein>
    <submittedName>
        <fullName evidence="2">Uncharacterized protein</fullName>
    </submittedName>
</protein>
<keyword evidence="1" id="KW-0472">Membrane</keyword>
<accession>A0A6A0AFW8</accession>
<comment type="caution">
    <text evidence="2">The sequence shown here is derived from an EMBL/GenBank/DDBJ whole genome shotgun (WGS) entry which is preliminary data.</text>
</comment>
<evidence type="ECO:0000313" key="3">
    <source>
        <dbReference type="Proteomes" id="UP000485058"/>
    </source>
</evidence>
<name>A0A6A0AFW8_HAELA</name>
<feature type="transmembrane region" description="Helical" evidence="1">
    <location>
        <begin position="32"/>
        <end position="53"/>
    </location>
</feature>